<organism evidence="2 3">
    <name type="scientific">Salipaludibacillus aurantiacus</name>
    <dbReference type="NCBI Taxonomy" id="1601833"/>
    <lineage>
        <taxon>Bacteria</taxon>
        <taxon>Bacillati</taxon>
        <taxon>Bacillota</taxon>
        <taxon>Bacilli</taxon>
        <taxon>Bacillales</taxon>
        <taxon>Bacillaceae</taxon>
    </lineage>
</organism>
<dbReference type="RefSeq" id="WP_093048296.1">
    <property type="nucleotide sequence ID" value="NZ_FOGT01000003.1"/>
</dbReference>
<accession>A0A1H9RQ99</accession>
<evidence type="ECO:0000313" key="3">
    <source>
        <dbReference type="Proteomes" id="UP000198571"/>
    </source>
</evidence>
<keyword evidence="3" id="KW-1185">Reference proteome</keyword>
<feature type="coiled-coil region" evidence="1">
    <location>
        <begin position="82"/>
        <end position="109"/>
    </location>
</feature>
<proteinExistence type="predicted"/>
<dbReference type="InterPro" id="IPR008769">
    <property type="entry name" value="PhaF_PhaI"/>
</dbReference>
<dbReference type="NCBIfam" id="NF047773">
    <property type="entry name" value="phas_rel_Lepto"/>
    <property type="match status" value="1"/>
</dbReference>
<dbReference type="Proteomes" id="UP000198571">
    <property type="component" value="Unassembled WGS sequence"/>
</dbReference>
<dbReference type="AlphaFoldDB" id="A0A1H9RQ99"/>
<reference evidence="3" key="1">
    <citation type="submission" date="2016-10" db="EMBL/GenBank/DDBJ databases">
        <authorList>
            <person name="Varghese N."/>
            <person name="Submissions S."/>
        </authorList>
    </citation>
    <scope>NUCLEOTIDE SEQUENCE [LARGE SCALE GENOMIC DNA]</scope>
    <source>
        <strain evidence="3">S9</strain>
    </source>
</reference>
<evidence type="ECO:0000313" key="2">
    <source>
        <dbReference type="EMBL" id="SER75151.1"/>
    </source>
</evidence>
<gene>
    <name evidence="2" type="ORF">SAMN05518684_103288</name>
</gene>
<dbReference type="PANTHER" id="PTHR38664:SF1">
    <property type="entry name" value="SLR0058 PROTEIN"/>
    <property type="match status" value="1"/>
</dbReference>
<dbReference type="EMBL" id="FOGT01000003">
    <property type="protein sequence ID" value="SER75151.1"/>
    <property type="molecule type" value="Genomic_DNA"/>
</dbReference>
<dbReference type="OrthoDB" id="191894at2"/>
<dbReference type="STRING" id="1601833.SAMN05518684_103288"/>
<evidence type="ECO:0000256" key="1">
    <source>
        <dbReference type="SAM" id="Coils"/>
    </source>
</evidence>
<protein>
    <submittedName>
        <fullName evidence="2">Polyhydroxyalkanoate synthesis regulator phasin</fullName>
    </submittedName>
</protein>
<dbReference type="PANTHER" id="PTHR38664">
    <property type="entry name" value="SLR0058 PROTEIN"/>
    <property type="match status" value="1"/>
</dbReference>
<name>A0A1H9RQ99_9BACI</name>
<keyword evidence="1" id="KW-0175">Coiled coil</keyword>
<sequence length="114" mass="13199">MSNLLKTGFLLGLGAAVSSKEKVEKYIDDLLSKGKVTPKEADELYQSLLKKGEETEEQWSTRSKERMRSVMEDLNIVSRDEHLQLKQKVEVLEQKIMQLEHDNKQTNDDNQSEF</sequence>